<reference evidence="1" key="2">
    <citation type="submission" date="2020-09" db="EMBL/GenBank/DDBJ databases">
        <authorList>
            <person name="Sun Q."/>
            <person name="Zhou Y."/>
        </authorList>
    </citation>
    <scope>NUCLEOTIDE SEQUENCE</scope>
    <source>
        <strain evidence="1">CGMCC 1.15290</strain>
    </source>
</reference>
<gene>
    <name evidence="1" type="ORF">GCM10011379_35870</name>
</gene>
<comment type="caution">
    <text evidence="1">The sequence shown here is derived from an EMBL/GenBank/DDBJ whole genome shotgun (WGS) entry which is preliminary data.</text>
</comment>
<reference evidence="1" key="1">
    <citation type="journal article" date="2014" name="Int. J. Syst. Evol. Microbiol.">
        <title>Complete genome sequence of Corynebacterium casei LMG S-19264T (=DSM 44701T), isolated from a smear-ripened cheese.</title>
        <authorList>
            <consortium name="US DOE Joint Genome Institute (JGI-PGF)"/>
            <person name="Walter F."/>
            <person name="Albersmeier A."/>
            <person name="Kalinowski J."/>
            <person name="Ruckert C."/>
        </authorList>
    </citation>
    <scope>NUCLEOTIDE SEQUENCE</scope>
    <source>
        <strain evidence="1">CGMCC 1.15290</strain>
    </source>
</reference>
<organism evidence="1 2">
    <name type="scientific">Filimonas zeae</name>
    <dbReference type="NCBI Taxonomy" id="1737353"/>
    <lineage>
        <taxon>Bacteria</taxon>
        <taxon>Pseudomonadati</taxon>
        <taxon>Bacteroidota</taxon>
        <taxon>Chitinophagia</taxon>
        <taxon>Chitinophagales</taxon>
        <taxon>Chitinophagaceae</taxon>
        <taxon>Filimonas</taxon>
    </lineage>
</organism>
<dbReference type="AlphaFoldDB" id="A0A917J0H6"/>
<dbReference type="Proteomes" id="UP000627292">
    <property type="component" value="Unassembled WGS sequence"/>
</dbReference>
<proteinExistence type="predicted"/>
<protein>
    <submittedName>
        <fullName evidence="1">Uncharacterized protein</fullName>
    </submittedName>
</protein>
<accession>A0A917J0H6</accession>
<dbReference type="EMBL" id="BMIB01000003">
    <property type="protein sequence ID" value="GGH73871.1"/>
    <property type="molecule type" value="Genomic_DNA"/>
</dbReference>
<keyword evidence="2" id="KW-1185">Reference proteome</keyword>
<sequence>MEKLKALVKDVMRNRIISKGEDFFAQRLPDIDAKSMLNPVIEGDEVHFKHSGHIGDIIYAIPAMKALAKGRKINLYMHLNQVGVYSSKMKHPNGAAKLTARSVQLMTPLLQHQPQFNKVEEFTNQTIHYDLDLIHSYPLDTKMGSITHWYFWTFGITGDTWNPWLQVTPNNDYNNAIVVLRSQRYRTPGIDYSFLKRYPRVVFIGLPVEYEDMKQAVPQLERAESANFLEMARIIAGSRLFIGNQSFAYSLAEALKVKRLLEIYPVCPHVIADGANGYGTLYQPQFEKIVADLMQ</sequence>
<dbReference type="RefSeq" id="WP_188954772.1">
    <property type="nucleotide sequence ID" value="NZ_BMIB01000003.1"/>
</dbReference>
<dbReference type="SUPFAM" id="SSF53756">
    <property type="entry name" value="UDP-Glycosyltransferase/glycogen phosphorylase"/>
    <property type="match status" value="1"/>
</dbReference>
<evidence type="ECO:0000313" key="1">
    <source>
        <dbReference type="EMBL" id="GGH73871.1"/>
    </source>
</evidence>
<name>A0A917J0H6_9BACT</name>
<evidence type="ECO:0000313" key="2">
    <source>
        <dbReference type="Proteomes" id="UP000627292"/>
    </source>
</evidence>